<dbReference type="GO" id="GO:0008892">
    <property type="term" value="F:guanine deaminase activity"/>
    <property type="evidence" value="ECO:0007669"/>
    <property type="project" value="TreeGrafter"/>
</dbReference>
<dbReference type="Pfam" id="PF03665">
    <property type="entry name" value="UPF0172"/>
    <property type="match status" value="1"/>
</dbReference>
<name>A0A8H6SHT3_MYCCL</name>
<accession>A0A8H6SHT3</accession>
<keyword evidence="8" id="KW-1185">Reference proteome</keyword>
<dbReference type="InterPro" id="IPR005366">
    <property type="entry name" value="EMC8/9"/>
</dbReference>
<evidence type="ECO:0000256" key="3">
    <source>
        <dbReference type="ARBA" id="ARBA00022723"/>
    </source>
</evidence>
<evidence type="ECO:0000313" key="7">
    <source>
        <dbReference type="EMBL" id="KAF7299614.1"/>
    </source>
</evidence>
<keyword evidence="4" id="KW-0378">Hydrolase</keyword>
<dbReference type="EMBL" id="JACAZE010000014">
    <property type="protein sequence ID" value="KAF7299614.1"/>
    <property type="molecule type" value="Genomic_DNA"/>
</dbReference>
<organism evidence="7 8">
    <name type="scientific">Mycena chlorophos</name>
    <name type="common">Agaric fungus</name>
    <name type="synonym">Agaricus chlorophos</name>
    <dbReference type="NCBI Taxonomy" id="658473"/>
    <lineage>
        <taxon>Eukaryota</taxon>
        <taxon>Fungi</taxon>
        <taxon>Dikarya</taxon>
        <taxon>Basidiomycota</taxon>
        <taxon>Agaricomycotina</taxon>
        <taxon>Agaricomycetes</taxon>
        <taxon>Agaricomycetidae</taxon>
        <taxon>Agaricales</taxon>
        <taxon>Marasmiineae</taxon>
        <taxon>Mycenaceae</taxon>
        <taxon>Mycena</taxon>
    </lineage>
</organism>
<comment type="similarity">
    <text evidence="2">Belongs to the EMC8/EMC9 family.</text>
</comment>
<dbReference type="CDD" id="cd08060">
    <property type="entry name" value="MPN_UPF0172"/>
    <property type="match status" value="1"/>
</dbReference>
<dbReference type="PANTHER" id="PTHR11271:SF6">
    <property type="entry name" value="GUANINE DEAMINASE"/>
    <property type="match status" value="1"/>
</dbReference>
<dbReference type="Gene3D" id="2.30.40.10">
    <property type="entry name" value="Urease, subunit C, domain 1"/>
    <property type="match status" value="1"/>
</dbReference>
<dbReference type="OrthoDB" id="194468at2759"/>
<dbReference type="Gene3D" id="3.20.20.140">
    <property type="entry name" value="Metal-dependent hydrolases"/>
    <property type="match status" value="1"/>
</dbReference>
<feature type="domain" description="MPN" evidence="6">
    <location>
        <begin position="4"/>
        <end position="135"/>
    </location>
</feature>
<dbReference type="InterPro" id="IPR051607">
    <property type="entry name" value="Metallo-dep_hydrolases"/>
</dbReference>
<dbReference type="GO" id="GO:0005829">
    <property type="term" value="C:cytosol"/>
    <property type="evidence" value="ECO:0007669"/>
    <property type="project" value="TreeGrafter"/>
</dbReference>
<dbReference type="PANTHER" id="PTHR11271">
    <property type="entry name" value="GUANINE DEAMINASE"/>
    <property type="match status" value="1"/>
</dbReference>
<keyword evidence="3" id="KW-0479">Metal-binding</keyword>
<dbReference type="InterPro" id="IPR011059">
    <property type="entry name" value="Metal-dep_hydrolase_composite"/>
</dbReference>
<dbReference type="GO" id="GO:0008270">
    <property type="term" value="F:zinc ion binding"/>
    <property type="evidence" value="ECO:0007669"/>
    <property type="project" value="TreeGrafter"/>
</dbReference>
<dbReference type="GO" id="GO:0072546">
    <property type="term" value="C:EMC complex"/>
    <property type="evidence" value="ECO:0007669"/>
    <property type="project" value="InterPro"/>
</dbReference>
<evidence type="ECO:0000259" key="6">
    <source>
        <dbReference type="PROSITE" id="PS50249"/>
    </source>
</evidence>
<evidence type="ECO:0000256" key="5">
    <source>
        <dbReference type="ARBA" id="ARBA00022833"/>
    </source>
</evidence>
<comment type="caution">
    <text evidence="7">The sequence shown here is derived from an EMBL/GenBank/DDBJ whole genome shotgun (WGS) entry which is preliminary data.</text>
</comment>
<reference evidence="7" key="1">
    <citation type="submission" date="2020-05" db="EMBL/GenBank/DDBJ databases">
        <title>Mycena genomes resolve the evolution of fungal bioluminescence.</title>
        <authorList>
            <person name="Tsai I.J."/>
        </authorList>
    </citation>
    <scope>NUCLEOTIDE SEQUENCE</scope>
    <source>
        <strain evidence="7">110903Hualien_Pintung</strain>
    </source>
</reference>
<dbReference type="SUPFAM" id="SSF51556">
    <property type="entry name" value="Metallo-dependent hydrolases"/>
    <property type="match status" value="1"/>
</dbReference>
<dbReference type="InterPro" id="IPR006680">
    <property type="entry name" value="Amidohydro-rel"/>
</dbReference>
<dbReference type="Pfam" id="PF01979">
    <property type="entry name" value="Amidohydro_1"/>
    <property type="match status" value="1"/>
</dbReference>
<dbReference type="GO" id="GO:0046098">
    <property type="term" value="P:guanine metabolic process"/>
    <property type="evidence" value="ECO:0007669"/>
    <property type="project" value="TreeGrafter"/>
</dbReference>
<evidence type="ECO:0000256" key="1">
    <source>
        <dbReference type="ARBA" id="ARBA00001947"/>
    </source>
</evidence>
<comment type="cofactor">
    <cofactor evidence="1">
        <name>Zn(2+)</name>
        <dbReference type="ChEBI" id="CHEBI:29105"/>
    </cofactor>
</comment>
<sequence length="652" mass="71178">MVQYSVSPEAYFKVVFHAAKYPHLPVNGVLLGKEEAGQVSIVDAIPLLHHWTSLSPMMEIGLDLAGRHAESASLQLVGYYQACERIDDVALAPVGERVAGKLKEGFKNTVAFVVDGDKLGSGEAALVPYLPEGPTWRPQSGAAFAPSSNFKFTSNELPQRALALVREEWRHEAFGDFDDHLEDVTIDWLRNSASFLPQTVMDRSIRIRGTFIHAPQLGNLEIFDDHLLATDDKGVITIFEPAASQPELDSCAFLYQGNGLHLPLMEWLNTYAFKAEERLDSDSALARRVYSKLATRLIEHGTGTVLFFGTIKAETNLILAEVMKSAGIRAFVGKLSMDQLSKPSYIETSAQDSLEAANAFIDRCRAVNSVHAHEHLIEPVLTPRFVPTCSDELLVGLGELSEKEGVKIQSHLAEALDQVEFVRQQRGAEDIDVFDRSKLLTPRTIQAHCTFLDAPSLSRLHDCGTAIAHCPLSNAYFSAAPFPLREALTAGVRVGLGTDIAGGYSLDIMSAMRQAVAVSRMREGARQVKIKASAGEGSQESLAINWIESLYLATKGGAEALGLSTGAFVVGTPFDAQQSELFVATPWNLLTVVQVTLFDSTGNGAGALDFFDIEDASKQAITIEMVEKWWCIGERSNRVGMWVQGAQIVVQN</sequence>
<gene>
    <name evidence="7" type="ORF">HMN09_00966800</name>
</gene>
<proteinExistence type="inferred from homology"/>
<protein>
    <submittedName>
        <fullName evidence="7">Amidohydro-rel domain-containing protein</fullName>
    </submittedName>
</protein>
<evidence type="ECO:0000256" key="2">
    <source>
        <dbReference type="ARBA" id="ARBA00007461"/>
    </source>
</evidence>
<dbReference type="AlphaFoldDB" id="A0A8H6SHT3"/>
<dbReference type="PROSITE" id="PS50249">
    <property type="entry name" value="MPN"/>
    <property type="match status" value="1"/>
</dbReference>
<keyword evidence="5" id="KW-0862">Zinc</keyword>
<dbReference type="Proteomes" id="UP000613580">
    <property type="component" value="Unassembled WGS sequence"/>
</dbReference>
<evidence type="ECO:0000256" key="4">
    <source>
        <dbReference type="ARBA" id="ARBA00022801"/>
    </source>
</evidence>
<evidence type="ECO:0000313" key="8">
    <source>
        <dbReference type="Proteomes" id="UP000613580"/>
    </source>
</evidence>
<dbReference type="InterPro" id="IPR032466">
    <property type="entry name" value="Metal_Hydrolase"/>
</dbReference>
<dbReference type="InterPro" id="IPR037518">
    <property type="entry name" value="MPN"/>
</dbReference>